<proteinExistence type="predicted"/>
<dbReference type="EMBL" id="KV417640">
    <property type="protein sequence ID" value="KZP12905.1"/>
    <property type="molecule type" value="Genomic_DNA"/>
</dbReference>
<name>A0A166BR92_9AGAM</name>
<keyword evidence="2" id="KW-1185">Reference proteome</keyword>
<dbReference type="AlphaFoldDB" id="A0A166BR92"/>
<dbReference type="Proteomes" id="UP000076532">
    <property type="component" value="Unassembled WGS sequence"/>
</dbReference>
<evidence type="ECO:0000313" key="1">
    <source>
        <dbReference type="EMBL" id="KZP12905.1"/>
    </source>
</evidence>
<sequence>MATEGDIEMVSQEELERRVSAGVEQRWGENFLQAEAAARQALEVPSGPNSAQSIEEGMKGAISASKAKGEKIGILPAKFKGVKSDAERFHTAIKI</sequence>
<reference evidence="1 2" key="1">
    <citation type="journal article" date="2016" name="Mol. Biol. Evol.">
        <title>Comparative Genomics of Early-Diverging Mushroom-Forming Fungi Provides Insights into the Origins of Lignocellulose Decay Capabilities.</title>
        <authorList>
            <person name="Nagy L.G."/>
            <person name="Riley R."/>
            <person name="Tritt A."/>
            <person name="Adam C."/>
            <person name="Daum C."/>
            <person name="Floudas D."/>
            <person name="Sun H."/>
            <person name="Yadav J.S."/>
            <person name="Pangilinan J."/>
            <person name="Larsson K.H."/>
            <person name="Matsuura K."/>
            <person name="Barry K."/>
            <person name="Labutti K."/>
            <person name="Kuo R."/>
            <person name="Ohm R.A."/>
            <person name="Bhattacharya S.S."/>
            <person name="Shirouzu T."/>
            <person name="Yoshinaga Y."/>
            <person name="Martin F.M."/>
            <person name="Grigoriev I.V."/>
            <person name="Hibbett D.S."/>
        </authorList>
    </citation>
    <scope>NUCLEOTIDE SEQUENCE [LARGE SCALE GENOMIC DNA]</scope>
    <source>
        <strain evidence="1 2">CBS 109695</strain>
    </source>
</reference>
<organism evidence="1 2">
    <name type="scientific">Athelia psychrophila</name>
    <dbReference type="NCBI Taxonomy" id="1759441"/>
    <lineage>
        <taxon>Eukaryota</taxon>
        <taxon>Fungi</taxon>
        <taxon>Dikarya</taxon>
        <taxon>Basidiomycota</taxon>
        <taxon>Agaricomycotina</taxon>
        <taxon>Agaricomycetes</taxon>
        <taxon>Agaricomycetidae</taxon>
        <taxon>Atheliales</taxon>
        <taxon>Atheliaceae</taxon>
        <taxon>Athelia</taxon>
    </lineage>
</organism>
<accession>A0A166BR92</accession>
<protein>
    <submittedName>
        <fullName evidence="1">Uncharacterized protein</fullName>
    </submittedName>
</protein>
<evidence type="ECO:0000313" key="2">
    <source>
        <dbReference type="Proteomes" id="UP000076532"/>
    </source>
</evidence>
<gene>
    <name evidence="1" type="ORF">FIBSPDRAFT_960970</name>
</gene>